<accession>M5UL03</accession>
<reference evidence="1 2" key="1">
    <citation type="journal article" date="2013" name="Mar. Genomics">
        <title>Expression of sulfatases in Rhodopirellula baltica and the diversity of sulfatases in the genus Rhodopirellula.</title>
        <authorList>
            <person name="Wegner C.E."/>
            <person name="Richter-Heitmann T."/>
            <person name="Klindworth A."/>
            <person name="Klockow C."/>
            <person name="Richter M."/>
            <person name="Achstetter T."/>
            <person name="Glockner F.O."/>
            <person name="Harder J."/>
        </authorList>
    </citation>
    <scope>NUCLEOTIDE SEQUENCE [LARGE SCALE GENOMIC DNA]</scope>
    <source>
        <strain evidence="1 2">SM41</strain>
    </source>
</reference>
<gene>
    <name evidence="1" type="ORF">RSSM_00068</name>
</gene>
<comment type="caution">
    <text evidence="1">The sequence shown here is derived from an EMBL/GenBank/DDBJ whole genome shotgun (WGS) entry which is preliminary data.</text>
</comment>
<dbReference type="RefSeq" id="WP_008673120.1">
    <property type="nucleotide sequence ID" value="NZ_ANOH01000003.1"/>
</dbReference>
<dbReference type="EMBL" id="ANOH01000003">
    <property type="protein sequence ID" value="EMI58541.1"/>
    <property type="molecule type" value="Genomic_DNA"/>
</dbReference>
<dbReference type="PATRIC" id="fig|1263870.3.peg.75"/>
<dbReference type="Proteomes" id="UP000011885">
    <property type="component" value="Unassembled WGS sequence"/>
</dbReference>
<proteinExistence type="predicted"/>
<dbReference type="AlphaFoldDB" id="M5UL03"/>
<evidence type="ECO:0000313" key="1">
    <source>
        <dbReference type="EMBL" id="EMI58541.1"/>
    </source>
</evidence>
<protein>
    <submittedName>
        <fullName evidence="1">Uncharacterized protein</fullName>
    </submittedName>
</protein>
<keyword evidence="2" id="KW-1185">Reference proteome</keyword>
<sequence>MIRSLAFSLPSRQTEIGSAYLRTAANADRLMSFRIDSKFTGMPQSTRLRRFRRTVRIKT</sequence>
<name>M5UL03_9BACT</name>
<organism evidence="1 2">
    <name type="scientific">Rhodopirellula sallentina SM41</name>
    <dbReference type="NCBI Taxonomy" id="1263870"/>
    <lineage>
        <taxon>Bacteria</taxon>
        <taxon>Pseudomonadati</taxon>
        <taxon>Planctomycetota</taxon>
        <taxon>Planctomycetia</taxon>
        <taxon>Pirellulales</taxon>
        <taxon>Pirellulaceae</taxon>
        <taxon>Rhodopirellula</taxon>
    </lineage>
</organism>
<evidence type="ECO:0000313" key="2">
    <source>
        <dbReference type="Proteomes" id="UP000011885"/>
    </source>
</evidence>